<dbReference type="GO" id="GO:0004386">
    <property type="term" value="F:helicase activity"/>
    <property type="evidence" value="ECO:0007669"/>
    <property type="project" value="InterPro"/>
</dbReference>
<dbReference type="SUPFAM" id="SSF52540">
    <property type="entry name" value="P-loop containing nucleoside triphosphate hydrolases"/>
    <property type="match status" value="1"/>
</dbReference>
<evidence type="ECO:0000259" key="1">
    <source>
        <dbReference type="Pfam" id="PF13086"/>
    </source>
</evidence>
<name>A0AAW0GLW8_9APHY</name>
<dbReference type="InterPro" id="IPR041677">
    <property type="entry name" value="DNA2/NAM7_AAA_11"/>
</dbReference>
<dbReference type="CDD" id="cd18808">
    <property type="entry name" value="SF1_C_Upf1"/>
    <property type="match status" value="1"/>
</dbReference>
<feature type="domain" description="DNA2/NAM7 helicase-like C-terminal" evidence="2">
    <location>
        <begin position="146"/>
        <end position="311"/>
    </location>
</feature>
<dbReference type="AlphaFoldDB" id="A0AAW0GLW8"/>
<dbReference type="Proteomes" id="UP001385951">
    <property type="component" value="Unassembled WGS sequence"/>
</dbReference>
<dbReference type="Gene3D" id="3.40.50.300">
    <property type="entry name" value="P-loop containing nucleotide triphosphate hydrolases"/>
    <property type="match status" value="2"/>
</dbReference>
<keyword evidence="4" id="KW-1185">Reference proteome</keyword>
<sequence>MWLMAQSNVAVKNIAEKLAETGFFDFKLLVSLDFHFDWHEHLYHKIERNVIRSDDFSTLGRRLGGCKIILCTLAMLCHPNLGTSGVLQLAPIHTVILDEASQIEVGDYLPLLSKFGRQLRKLVFIGDDKQLAPFGQDDIGNLRSVFELDHLQTNVVFLDTQYRMPTPLGDFLSQHVYDDQLLSVHAIPARKSCRFVDIHHGRERKLGNSWVNTEEVQAVIHIARKYAAAGKSYRIITPYDAQRSTIERSLKEASIPWEDKCFNVDSFQGNEADHIILSVVRSDKVGFLRNLRRSNVMLSRCKRSMMICTNRHFLEGVASETLLGKLADEWTTAGQEWLNWRDILASRF</sequence>
<dbReference type="Pfam" id="PF13086">
    <property type="entry name" value="AAA_11"/>
    <property type="match status" value="1"/>
</dbReference>
<evidence type="ECO:0000313" key="3">
    <source>
        <dbReference type="EMBL" id="KAK7690912.1"/>
    </source>
</evidence>
<dbReference type="PANTHER" id="PTHR10887:SF495">
    <property type="entry name" value="HELICASE SENATAXIN ISOFORM X1-RELATED"/>
    <property type="match status" value="1"/>
</dbReference>
<accession>A0AAW0GLW8</accession>
<evidence type="ECO:0000259" key="2">
    <source>
        <dbReference type="Pfam" id="PF13087"/>
    </source>
</evidence>
<dbReference type="InterPro" id="IPR047187">
    <property type="entry name" value="SF1_C_Upf1"/>
</dbReference>
<dbReference type="CDD" id="cd17934">
    <property type="entry name" value="DEXXQc_Upf1-like"/>
    <property type="match status" value="1"/>
</dbReference>
<evidence type="ECO:0000313" key="4">
    <source>
        <dbReference type="Proteomes" id="UP001385951"/>
    </source>
</evidence>
<proteinExistence type="predicted"/>
<gene>
    <name evidence="3" type="ORF">QCA50_006015</name>
</gene>
<dbReference type="InterPro" id="IPR041679">
    <property type="entry name" value="DNA2/NAM7-like_C"/>
</dbReference>
<evidence type="ECO:0008006" key="5">
    <source>
        <dbReference type="Google" id="ProtNLM"/>
    </source>
</evidence>
<feature type="domain" description="DNA2/NAM7 helicase helicase" evidence="1">
    <location>
        <begin position="63"/>
        <end position="134"/>
    </location>
</feature>
<organism evidence="3 4">
    <name type="scientific">Cerrena zonata</name>
    <dbReference type="NCBI Taxonomy" id="2478898"/>
    <lineage>
        <taxon>Eukaryota</taxon>
        <taxon>Fungi</taxon>
        <taxon>Dikarya</taxon>
        <taxon>Basidiomycota</taxon>
        <taxon>Agaricomycotina</taxon>
        <taxon>Agaricomycetes</taxon>
        <taxon>Polyporales</taxon>
        <taxon>Cerrenaceae</taxon>
        <taxon>Cerrena</taxon>
    </lineage>
</organism>
<reference evidence="3 4" key="1">
    <citation type="submission" date="2022-09" db="EMBL/GenBank/DDBJ databases">
        <authorList>
            <person name="Palmer J.M."/>
        </authorList>
    </citation>
    <scope>NUCLEOTIDE SEQUENCE [LARGE SCALE GENOMIC DNA]</scope>
    <source>
        <strain evidence="3 4">DSM 7382</strain>
    </source>
</reference>
<protein>
    <recommendedName>
        <fullName evidence="5">DNA2/NAM7 helicase-like C-terminal domain-containing protein</fullName>
    </recommendedName>
</protein>
<dbReference type="EMBL" id="JASBNA010000006">
    <property type="protein sequence ID" value="KAK7690912.1"/>
    <property type="molecule type" value="Genomic_DNA"/>
</dbReference>
<dbReference type="InterPro" id="IPR045055">
    <property type="entry name" value="DNA2/NAM7-like"/>
</dbReference>
<dbReference type="PANTHER" id="PTHR10887">
    <property type="entry name" value="DNA2/NAM7 HELICASE FAMILY"/>
    <property type="match status" value="1"/>
</dbReference>
<comment type="caution">
    <text evidence="3">The sequence shown here is derived from an EMBL/GenBank/DDBJ whole genome shotgun (WGS) entry which is preliminary data.</text>
</comment>
<dbReference type="Pfam" id="PF13087">
    <property type="entry name" value="AAA_12"/>
    <property type="match status" value="1"/>
</dbReference>
<dbReference type="InterPro" id="IPR027417">
    <property type="entry name" value="P-loop_NTPase"/>
</dbReference>